<evidence type="ECO:0000313" key="4">
    <source>
        <dbReference type="EMBL" id="MFC5368479.1"/>
    </source>
</evidence>
<feature type="region of interest" description="Disordered" evidence="1">
    <location>
        <begin position="1"/>
        <end position="50"/>
    </location>
</feature>
<evidence type="ECO:0000256" key="2">
    <source>
        <dbReference type="SAM" id="Phobius"/>
    </source>
</evidence>
<proteinExistence type="predicted"/>
<dbReference type="EMBL" id="JBHSKX010000002">
    <property type="protein sequence ID" value="MFC5368479.1"/>
    <property type="molecule type" value="Genomic_DNA"/>
</dbReference>
<comment type="caution">
    <text evidence="4">The sequence shown here is derived from an EMBL/GenBank/DDBJ whole genome shotgun (WGS) entry which is preliminary data.</text>
</comment>
<keyword evidence="2" id="KW-1133">Transmembrane helix</keyword>
<feature type="compositionally biased region" description="Basic and acidic residues" evidence="1">
    <location>
        <begin position="9"/>
        <end position="27"/>
    </location>
</feature>
<dbReference type="InterPro" id="IPR055736">
    <property type="entry name" value="DUF7312"/>
</dbReference>
<feature type="domain" description="DUF7312" evidence="3">
    <location>
        <begin position="48"/>
        <end position="94"/>
    </location>
</feature>
<reference evidence="4 5" key="1">
    <citation type="journal article" date="2019" name="Int. J. Syst. Evol. Microbiol.">
        <title>The Global Catalogue of Microorganisms (GCM) 10K type strain sequencing project: providing services to taxonomists for standard genome sequencing and annotation.</title>
        <authorList>
            <consortium name="The Broad Institute Genomics Platform"/>
            <consortium name="The Broad Institute Genome Sequencing Center for Infectious Disease"/>
            <person name="Wu L."/>
            <person name="Ma J."/>
        </authorList>
    </citation>
    <scope>NUCLEOTIDE SEQUENCE [LARGE SCALE GENOMIC DNA]</scope>
    <source>
        <strain evidence="4 5">CGMCC 1.12237</strain>
    </source>
</reference>
<gene>
    <name evidence="4" type="ORF">ACFPJ5_16240</name>
</gene>
<dbReference type="RefSeq" id="WP_227230754.1">
    <property type="nucleotide sequence ID" value="NZ_JAJCVJ010000002.1"/>
</dbReference>
<protein>
    <recommendedName>
        <fullName evidence="3">DUF7312 domain-containing protein</fullName>
    </recommendedName>
</protein>
<dbReference type="AlphaFoldDB" id="A0ABD5REK7"/>
<accession>A0ABD5REK7</accession>
<dbReference type="Proteomes" id="UP001596201">
    <property type="component" value="Unassembled WGS sequence"/>
</dbReference>
<keyword evidence="2" id="KW-0812">Transmembrane</keyword>
<name>A0ABD5REK7_9EURY</name>
<dbReference type="Pfam" id="PF23994">
    <property type="entry name" value="DUF7312"/>
    <property type="match status" value="1"/>
</dbReference>
<evidence type="ECO:0000313" key="5">
    <source>
        <dbReference type="Proteomes" id="UP001596201"/>
    </source>
</evidence>
<evidence type="ECO:0000259" key="3">
    <source>
        <dbReference type="Pfam" id="PF23994"/>
    </source>
</evidence>
<organism evidence="4 5">
    <name type="scientific">Salinirubrum litoreum</name>
    <dbReference type="NCBI Taxonomy" id="1126234"/>
    <lineage>
        <taxon>Archaea</taxon>
        <taxon>Methanobacteriati</taxon>
        <taxon>Methanobacteriota</taxon>
        <taxon>Stenosarchaea group</taxon>
        <taxon>Halobacteria</taxon>
        <taxon>Halobacteriales</taxon>
        <taxon>Haloferacaceae</taxon>
        <taxon>Salinirubrum</taxon>
    </lineage>
</organism>
<evidence type="ECO:0000256" key="1">
    <source>
        <dbReference type="SAM" id="MobiDB-lite"/>
    </source>
</evidence>
<sequence>MSSPSGPEESERRDDVERADAVDRLDEVDVSEMSDEAGESDRDADPDEQQWRFAVDEVGEDAPTREPLEPESISLENALFVAVGVLLTVGILLVGLL</sequence>
<keyword evidence="5" id="KW-1185">Reference proteome</keyword>
<keyword evidence="2" id="KW-0472">Membrane</keyword>
<feature type="compositionally biased region" description="Acidic residues" evidence="1">
    <location>
        <begin position="28"/>
        <end position="48"/>
    </location>
</feature>
<feature type="transmembrane region" description="Helical" evidence="2">
    <location>
        <begin position="78"/>
        <end position="96"/>
    </location>
</feature>